<proteinExistence type="predicted"/>
<protein>
    <submittedName>
        <fullName evidence="1">Uncharacterized protein</fullName>
    </submittedName>
</protein>
<sequence>MIKDFRKKESKTFSELIFNISNAIIPYSKMILSLTASDIYSGEEKIPFHKRNPEYVSILRQEFAVIS</sequence>
<gene>
    <name evidence="1" type="ORF">LCGC14_2680160</name>
</gene>
<dbReference type="AlphaFoldDB" id="A0A0F8ZLL1"/>
<evidence type="ECO:0000313" key="1">
    <source>
        <dbReference type="EMBL" id="KKK94707.1"/>
    </source>
</evidence>
<accession>A0A0F8ZLL1</accession>
<comment type="caution">
    <text evidence="1">The sequence shown here is derived from an EMBL/GenBank/DDBJ whole genome shotgun (WGS) entry which is preliminary data.</text>
</comment>
<dbReference type="EMBL" id="LAZR01047228">
    <property type="protein sequence ID" value="KKK94707.1"/>
    <property type="molecule type" value="Genomic_DNA"/>
</dbReference>
<name>A0A0F8ZLL1_9ZZZZ</name>
<reference evidence="1" key="1">
    <citation type="journal article" date="2015" name="Nature">
        <title>Complex archaea that bridge the gap between prokaryotes and eukaryotes.</title>
        <authorList>
            <person name="Spang A."/>
            <person name="Saw J.H."/>
            <person name="Jorgensen S.L."/>
            <person name="Zaremba-Niedzwiedzka K."/>
            <person name="Martijn J."/>
            <person name="Lind A.E."/>
            <person name="van Eijk R."/>
            <person name="Schleper C."/>
            <person name="Guy L."/>
            <person name="Ettema T.J."/>
        </authorList>
    </citation>
    <scope>NUCLEOTIDE SEQUENCE</scope>
</reference>
<organism evidence="1">
    <name type="scientific">marine sediment metagenome</name>
    <dbReference type="NCBI Taxonomy" id="412755"/>
    <lineage>
        <taxon>unclassified sequences</taxon>
        <taxon>metagenomes</taxon>
        <taxon>ecological metagenomes</taxon>
    </lineage>
</organism>